<dbReference type="GO" id="GO:0004672">
    <property type="term" value="F:protein kinase activity"/>
    <property type="evidence" value="ECO:0007669"/>
    <property type="project" value="InterPro"/>
</dbReference>
<feature type="transmembrane region" description="Helical" evidence="1">
    <location>
        <begin position="245"/>
        <end position="270"/>
    </location>
</feature>
<dbReference type="Pfam" id="PF00069">
    <property type="entry name" value="Pkinase"/>
    <property type="match status" value="1"/>
</dbReference>
<accession>A0AAD6M5X9</accession>
<dbReference type="PANTHER" id="PTHR48007:SF77">
    <property type="entry name" value="PROTEIN KINASE DOMAIN-CONTAINING PROTEIN"/>
    <property type="match status" value="1"/>
</dbReference>
<dbReference type="Proteomes" id="UP001164929">
    <property type="component" value="Chromosome 11"/>
</dbReference>
<keyword evidence="1" id="KW-1133">Transmembrane helix</keyword>
<name>A0AAD6M5X9_9ROSI</name>
<sequence length="278" mass="31514">MCYFPTCIHVSQLIVVGNLQTTLKARGSSHGNMHRLSMAIGIARGLDFIYRNPIEPEIKPHGNIKLSNILLDENQEPLISEYGFSTFLDPKRVWSFSSNGYAAPEKILSEQGDAFSFGIIMLELLTGKTVEKSGIDLPKWVRSIVREEWTGEVFDKEFNHAARQYAFPLLNISLKCVSKSPEERPAMGEVMEKIVNANEEFSISSMGSIYYPVHQSGAYFTLSDLRLGILRAQISDHGRHFFDPVLGAFSLSFFSLFSPFFLIWSSGFYVRRHLNRMI</sequence>
<dbReference type="AlphaFoldDB" id="A0AAD6M5X9"/>
<protein>
    <recommendedName>
        <fullName evidence="2">Protein kinase domain-containing protein</fullName>
    </recommendedName>
</protein>
<feature type="domain" description="Protein kinase" evidence="2">
    <location>
        <begin position="1"/>
        <end position="201"/>
    </location>
</feature>
<keyword evidence="1" id="KW-0812">Transmembrane</keyword>
<reference evidence="3" key="1">
    <citation type="journal article" date="2023" name="Mol. Ecol. Resour.">
        <title>Chromosome-level genome assembly of a triploid poplar Populus alba 'Berolinensis'.</title>
        <authorList>
            <person name="Chen S."/>
            <person name="Yu Y."/>
            <person name="Wang X."/>
            <person name="Wang S."/>
            <person name="Zhang T."/>
            <person name="Zhou Y."/>
            <person name="He R."/>
            <person name="Meng N."/>
            <person name="Wang Y."/>
            <person name="Liu W."/>
            <person name="Liu Z."/>
            <person name="Liu J."/>
            <person name="Guo Q."/>
            <person name="Huang H."/>
            <person name="Sederoff R.R."/>
            <person name="Wang G."/>
            <person name="Qu G."/>
            <person name="Chen S."/>
        </authorList>
    </citation>
    <scope>NUCLEOTIDE SEQUENCE</scope>
    <source>
        <strain evidence="3">SC-2020</strain>
    </source>
</reference>
<comment type="caution">
    <text evidence="3">The sequence shown here is derived from an EMBL/GenBank/DDBJ whole genome shotgun (WGS) entry which is preliminary data.</text>
</comment>
<dbReference type="InterPro" id="IPR011009">
    <property type="entry name" value="Kinase-like_dom_sf"/>
</dbReference>
<dbReference type="PROSITE" id="PS50011">
    <property type="entry name" value="PROTEIN_KINASE_DOM"/>
    <property type="match status" value="1"/>
</dbReference>
<dbReference type="InterPro" id="IPR000719">
    <property type="entry name" value="Prot_kinase_dom"/>
</dbReference>
<keyword evidence="4" id="KW-1185">Reference proteome</keyword>
<dbReference type="PANTHER" id="PTHR48007">
    <property type="entry name" value="LEUCINE-RICH REPEAT RECEPTOR-LIKE PROTEIN KINASE PXC1"/>
    <property type="match status" value="1"/>
</dbReference>
<organism evidence="3 4">
    <name type="scientific">Populus alba x Populus x berolinensis</name>
    <dbReference type="NCBI Taxonomy" id="444605"/>
    <lineage>
        <taxon>Eukaryota</taxon>
        <taxon>Viridiplantae</taxon>
        <taxon>Streptophyta</taxon>
        <taxon>Embryophyta</taxon>
        <taxon>Tracheophyta</taxon>
        <taxon>Spermatophyta</taxon>
        <taxon>Magnoliopsida</taxon>
        <taxon>eudicotyledons</taxon>
        <taxon>Gunneridae</taxon>
        <taxon>Pentapetalae</taxon>
        <taxon>rosids</taxon>
        <taxon>fabids</taxon>
        <taxon>Malpighiales</taxon>
        <taxon>Salicaceae</taxon>
        <taxon>Saliceae</taxon>
        <taxon>Populus</taxon>
    </lineage>
</organism>
<evidence type="ECO:0000256" key="1">
    <source>
        <dbReference type="SAM" id="Phobius"/>
    </source>
</evidence>
<proteinExistence type="predicted"/>
<gene>
    <name evidence="3" type="ORF">NC653_027647</name>
</gene>
<evidence type="ECO:0000313" key="3">
    <source>
        <dbReference type="EMBL" id="KAJ6979564.1"/>
    </source>
</evidence>
<dbReference type="GO" id="GO:0005524">
    <property type="term" value="F:ATP binding"/>
    <property type="evidence" value="ECO:0007669"/>
    <property type="project" value="InterPro"/>
</dbReference>
<keyword evidence="1" id="KW-0472">Membrane</keyword>
<dbReference type="Gene3D" id="1.10.510.10">
    <property type="entry name" value="Transferase(Phosphotransferase) domain 1"/>
    <property type="match status" value="1"/>
</dbReference>
<dbReference type="InterPro" id="IPR046959">
    <property type="entry name" value="PRK1-6/SRF4-like"/>
</dbReference>
<dbReference type="SUPFAM" id="SSF56112">
    <property type="entry name" value="Protein kinase-like (PK-like)"/>
    <property type="match status" value="1"/>
</dbReference>
<evidence type="ECO:0000313" key="4">
    <source>
        <dbReference type="Proteomes" id="UP001164929"/>
    </source>
</evidence>
<evidence type="ECO:0000259" key="2">
    <source>
        <dbReference type="PROSITE" id="PS50011"/>
    </source>
</evidence>
<dbReference type="EMBL" id="JAQIZT010000011">
    <property type="protein sequence ID" value="KAJ6979564.1"/>
    <property type="molecule type" value="Genomic_DNA"/>
</dbReference>